<accession>A0ABR0T9E3</accession>
<organism evidence="2 3">
    <name type="scientific">Aureobasidium pullulans</name>
    <name type="common">Black yeast</name>
    <name type="synonym">Pullularia pullulans</name>
    <dbReference type="NCBI Taxonomy" id="5580"/>
    <lineage>
        <taxon>Eukaryota</taxon>
        <taxon>Fungi</taxon>
        <taxon>Dikarya</taxon>
        <taxon>Ascomycota</taxon>
        <taxon>Pezizomycotina</taxon>
        <taxon>Dothideomycetes</taxon>
        <taxon>Dothideomycetidae</taxon>
        <taxon>Dothideales</taxon>
        <taxon>Saccotheciaceae</taxon>
        <taxon>Aureobasidium</taxon>
    </lineage>
</organism>
<gene>
    <name evidence="2" type="ORF">QM012_003336</name>
</gene>
<dbReference type="Proteomes" id="UP001341245">
    <property type="component" value="Unassembled WGS sequence"/>
</dbReference>
<comment type="caution">
    <text evidence="2">The sequence shown here is derived from an EMBL/GenBank/DDBJ whole genome shotgun (WGS) entry which is preliminary data.</text>
</comment>
<sequence>MSVRTNIAQALRALRLQKKVKFTGNTALFERQTIQPWFSSSARYYHVTSRLSDKAAAAPSSKYKMPRIYDNQDPVELFNKHLRDGTLTKPMAHACLKAASRRGVYDKGMGEATIKWMWNDHDNYEFPRDTSLLDQMIRHCVRESKEELVWKWIEQRSRKSSTLGPKQRFVWRADALRALISANAFASDHDSLDTALESFLRAKSSKYTIPLAPARMECAKLLMLPVEKKHISWDIEAELESLRWPNTDTTLWQAFLDSVETVRDISEPLKAQLPLYHPQKPDPLPYLKHSQHLAKNKILVERMVKKPSIVPWIARGRHAEALLRLQGHEEDANWLKEFLQELYSKSEPIRKTEAERSTSRRERNGLTG</sequence>
<evidence type="ECO:0000313" key="3">
    <source>
        <dbReference type="Proteomes" id="UP001341245"/>
    </source>
</evidence>
<dbReference type="EMBL" id="JASGXD010000016">
    <property type="protein sequence ID" value="KAK6000611.1"/>
    <property type="molecule type" value="Genomic_DNA"/>
</dbReference>
<evidence type="ECO:0000256" key="1">
    <source>
        <dbReference type="SAM" id="MobiDB-lite"/>
    </source>
</evidence>
<proteinExistence type="predicted"/>
<name>A0ABR0T9E3_AURPU</name>
<keyword evidence="3" id="KW-1185">Reference proteome</keyword>
<evidence type="ECO:0000313" key="2">
    <source>
        <dbReference type="EMBL" id="KAK6000611.1"/>
    </source>
</evidence>
<protein>
    <submittedName>
        <fullName evidence="2">Uncharacterized protein</fullName>
    </submittedName>
</protein>
<reference evidence="2 3" key="1">
    <citation type="submission" date="2023-11" db="EMBL/GenBank/DDBJ databases">
        <title>Draft genome sequence and annotation of the polyextremotolerant black yeast-like fungus Aureobasidium pullulans NRRL 62042.</title>
        <authorList>
            <person name="Dielentheis-Frenken M.R.E."/>
            <person name="Wibberg D."/>
            <person name="Blank L.M."/>
            <person name="Tiso T."/>
        </authorList>
    </citation>
    <scope>NUCLEOTIDE SEQUENCE [LARGE SCALE GENOMIC DNA]</scope>
    <source>
        <strain evidence="2 3">NRRL 62042</strain>
    </source>
</reference>
<feature type="region of interest" description="Disordered" evidence="1">
    <location>
        <begin position="349"/>
        <end position="368"/>
    </location>
</feature>